<keyword evidence="1" id="KW-0732">Signal</keyword>
<gene>
    <name evidence="2" type="ORF">LMG3328_02663</name>
</gene>
<protein>
    <recommendedName>
        <fullName evidence="4">ABC transporter substrate-binding protein</fullName>
    </recommendedName>
</protein>
<dbReference type="PANTHER" id="PTHR30006">
    <property type="entry name" value="THIAMINE-BINDING PERIPLASMIC PROTEIN-RELATED"/>
    <property type="match status" value="1"/>
</dbReference>
<dbReference type="GO" id="GO:0030976">
    <property type="term" value="F:thiamine pyrophosphate binding"/>
    <property type="evidence" value="ECO:0007669"/>
    <property type="project" value="TreeGrafter"/>
</dbReference>
<proteinExistence type="predicted"/>
<dbReference type="Gene3D" id="3.40.190.10">
    <property type="entry name" value="Periplasmic binding protein-like II"/>
    <property type="match status" value="2"/>
</dbReference>
<dbReference type="InterPro" id="IPR006059">
    <property type="entry name" value="SBP"/>
</dbReference>
<evidence type="ECO:0008006" key="4">
    <source>
        <dbReference type="Google" id="ProtNLM"/>
    </source>
</evidence>
<dbReference type="GO" id="GO:0015888">
    <property type="term" value="P:thiamine transport"/>
    <property type="evidence" value="ECO:0007669"/>
    <property type="project" value="TreeGrafter"/>
</dbReference>
<dbReference type="GO" id="GO:0030288">
    <property type="term" value="C:outer membrane-bounded periplasmic space"/>
    <property type="evidence" value="ECO:0007669"/>
    <property type="project" value="TreeGrafter"/>
</dbReference>
<evidence type="ECO:0000313" key="2">
    <source>
        <dbReference type="EMBL" id="CAB3868613.1"/>
    </source>
</evidence>
<dbReference type="GO" id="GO:0030975">
    <property type="term" value="F:thiamine binding"/>
    <property type="evidence" value="ECO:0007669"/>
    <property type="project" value="TreeGrafter"/>
</dbReference>
<sequence length="361" mass="39970">MMRKTFRRLLPALACAWLAATLPTRPALADDPVRLTVMAYGVDTFNDKYTRTVIRPFEALHPNIKVSYYAVRDSRNAMSVLRSQRLAPQVDIVILDPPSARQAQLERLIAPMDPKRVPNAAELGPMGRELGYWALPAMLDSLTLVYAKAAFPQPPRSWREMWDAKYRGKIAIATSQTVNGSMIALTLLANRLAGAPDNSSNFERGFDYLEKLGPNALTWTPRPNQYWLVAQKQALLAVGWNSRSQSQMDLLTGYGTTVPAEGTIAVPIMIARVADRPNGDQAQAFINYSLGAQAQQAFSEAMYYAPSNQMAKVSEAARARIPLLSPDIAGRLIPVNWAGMTAQHFARLRAAWLTRIMKPAS</sequence>
<dbReference type="EMBL" id="CADILE010000007">
    <property type="protein sequence ID" value="CAB3868613.1"/>
    <property type="molecule type" value="Genomic_DNA"/>
</dbReference>
<dbReference type="SUPFAM" id="SSF53850">
    <property type="entry name" value="Periplasmic binding protein-like II"/>
    <property type="match status" value="1"/>
</dbReference>
<evidence type="ECO:0000256" key="1">
    <source>
        <dbReference type="ARBA" id="ARBA00022729"/>
    </source>
</evidence>
<dbReference type="Proteomes" id="UP000494122">
    <property type="component" value="Unassembled WGS sequence"/>
</dbReference>
<organism evidence="2 3">
    <name type="scientific">Achromobacter ruhlandii</name>
    <dbReference type="NCBI Taxonomy" id="72557"/>
    <lineage>
        <taxon>Bacteria</taxon>
        <taxon>Pseudomonadati</taxon>
        <taxon>Pseudomonadota</taxon>
        <taxon>Betaproteobacteria</taxon>
        <taxon>Burkholderiales</taxon>
        <taxon>Alcaligenaceae</taxon>
        <taxon>Achromobacter</taxon>
    </lineage>
</organism>
<dbReference type="AlphaFoldDB" id="A0A2M9GZ28"/>
<name>A0A2M9GZ28_9BURK</name>
<dbReference type="Pfam" id="PF13416">
    <property type="entry name" value="SBP_bac_8"/>
    <property type="match status" value="1"/>
</dbReference>
<evidence type="ECO:0000313" key="3">
    <source>
        <dbReference type="Proteomes" id="UP000494122"/>
    </source>
</evidence>
<dbReference type="RefSeq" id="WP_100508212.1">
    <property type="nucleotide sequence ID" value="NZ_CADILE010000007.1"/>
</dbReference>
<dbReference type="PANTHER" id="PTHR30006:SF2">
    <property type="entry name" value="ABC TRANSPORTER SUBSTRATE-BINDING PROTEIN"/>
    <property type="match status" value="1"/>
</dbReference>
<reference evidence="2 3" key="1">
    <citation type="submission" date="2020-04" db="EMBL/GenBank/DDBJ databases">
        <authorList>
            <person name="De Canck E."/>
        </authorList>
    </citation>
    <scope>NUCLEOTIDE SEQUENCE [LARGE SCALE GENOMIC DNA]</scope>
    <source>
        <strain evidence="2 3">LMG 3328</strain>
    </source>
</reference>
<accession>A0A2M9GZ28</accession>